<feature type="binding site" evidence="5">
    <location>
        <position position="82"/>
    </location>
    <ligand>
        <name>dimethylallyl diphosphate</name>
        <dbReference type="ChEBI" id="CHEBI:57623"/>
    </ligand>
</feature>
<feature type="binding site" evidence="5">
    <location>
        <position position="228"/>
    </location>
    <ligand>
        <name>dimethylallyl diphosphate</name>
        <dbReference type="ChEBI" id="CHEBI:57623"/>
    </ligand>
</feature>
<feature type="binding site" evidence="5">
    <location>
        <position position="43"/>
    </location>
    <ligand>
        <name>isopentenyl diphosphate</name>
        <dbReference type="ChEBI" id="CHEBI:128769"/>
    </ligand>
</feature>
<keyword evidence="3 5" id="KW-0408">Iron</keyword>
<feature type="binding site" evidence="5">
    <location>
        <position position="271"/>
    </location>
    <ligand>
        <name>dimethylallyl diphosphate</name>
        <dbReference type="ChEBI" id="CHEBI:57623"/>
    </ligand>
</feature>
<feature type="binding site" evidence="5">
    <location>
        <position position="132"/>
    </location>
    <ligand>
        <name>isopentenyl diphosphate</name>
        <dbReference type="ChEBI" id="CHEBI:128769"/>
    </ligand>
</feature>
<comment type="catalytic activity">
    <reaction evidence="5">
        <text>isopentenyl diphosphate + 2 oxidized [2Fe-2S]-[ferredoxin] + H2O = (2E)-4-hydroxy-3-methylbut-2-enyl diphosphate + 2 reduced [2Fe-2S]-[ferredoxin] + 2 H(+)</text>
        <dbReference type="Rhea" id="RHEA:24488"/>
        <dbReference type="Rhea" id="RHEA-COMP:10000"/>
        <dbReference type="Rhea" id="RHEA-COMP:10001"/>
        <dbReference type="ChEBI" id="CHEBI:15377"/>
        <dbReference type="ChEBI" id="CHEBI:15378"/>
        <dbReference type="ChEBI" id="CHEBI:33737"/>
        <dbReference type="ChEBI" id="CHEBI:33738"/>
        <dbReference type="ChEBI" id="CHEBI:128753"/>
        <dbReference type="ChEBI" id="CHEBI:128769"/>
        <dbReference type="EC" id="1.17.7.4"/>
    </reaction>
</comment>
<feature type="binding site" evidence="5">
    <location>
        <position position="43"/>
    </location>
    <ligand>
        <name>(2E)-4-hydroxy-3-methylbut-2-enyl diphosphate</name>
        <dbReference type="ChEBI" id="CHEBI:128753"/>
    </ligand>
</feature>
<dbReference type="EC" id="1.17.7.4" evidence="5"/>
<evidence type="ECO:0000256" key="3">
    <source>
        <dbReference type="ARBA" id="ARBA00023004"/>
    </source>
</evidence>
<dbReference type="GO" id="GO:0051745">
    <property type="term" value="F:4-hydroxy-3-methylbut-2-enyl diphosphate reductase activity"/>
    <property type="evidence" value="ECO:0007669"/>
    <property type="project" value="UniProtKB-EC"/>
</dbReference>
<dbReference type="PANTHER" id="PTHR30426:SF0">
    <property type="entry name" value="4-HYDROXY-3-METHYLBUT-2-ENYL DIPHOSPHATE REDUCTASE"/>
    <property type="match status" value="1"/>
</dbReference>
<feature type="binding site" evidence="5">
    <location>
        <position position="228"/>
    </location>
    <ligand>
        <name>isopentenyl diphosphate</name>
        <dbReference type="ChEBI" id="CHEBI:128769"/>
    </ligand>
</feature>
<comment type="pathway">
    <text evidence="5">Isoprenoid biosynthesis; isopentenyl diphosphate biosynthesis via DXP pathway; isopentenyl diphosphate from 1-deoxy-D-xylulose 5-phosphate: step 6/6.</text>
</comment>
<feature type="binding site" evidence="5">
    <location>
        <position position="82"/>
    </location>
    <ligand>
        <name>(2E)-4-hydroxy-3-methylbut-2-enyl diphosphate</name>
        <dbReference type="ChEBI" id="CHEBI:128753"/>
    </ligand>
</feature>
<evidence type="ECO:0000256" key="5">
    <source>
        <dbReference type="HAMAP-Rule" id="MF_00191"/>
    </source>
</evidence>
<gene>
    <name evidence="5 6" type="primary">ispH</name>
    <name evidence="6" type="ORF">DYH56_14780</name>
</gene>
<evidence type="ECO:0000313" key="7">
    <source>
        <dbReference type="Proteomes" id="UP000263486"/>
    </source>
</evidence>
<protein>
    <recommendedName>
        <fullName evidence="5">4-hydroxy-3-methylbut-2-enyl diphosphate reductase</fullName>
        <shortName evidence="5">HMBPP reductase</shortName>
        <ecNumber evidence="5">1.17.7.4</ecNumber>
    </recommendedName>
</protein>
<feature type="binding site" evidence="5">
    <location>
        <position position="82"/>
    </location>
    <ligand>
        <name>isopentenyl diphosphate</name>
        <dbReference type="ChEBI" id="CHEBI:128769"/>
    </ligand>
</feature>
<comment type="similarity">
    <text evidence="5">Belongs to the IspH family.</text>
</comment>
<comment type="function">
    <text evidence="5">Catalyzes the conversion of 1-hydroxy-2-methyl-2-(E)-butenyl 4-diphosphate (HMBPP) into a mixture of isopentenyl diphosphate (IPP) and dimethylallyl diphosphate (DMAPP). Acts in the terminal step of the DOXP/MEP pathway for isoprenoid precursor biosynthesis.</text>
</comment>
<feature type="binding site" evidence="5">
    <location>
        <position position="227"/>
    </location>
    <ligand>
        <name>dimethylallyl diphosphate</name>
        <dbReference type="ChEBI" id="CHEBI:57623"/>
    </ligand>
</feature>
<keyword evidence="7" id="KW-1185">Reference proteome</keyword>
<keyword evidence="2 5" id="KW-0479">Metal-binding</keyword>
<keyword evidence="5 6" id="KW-0560">Oxidoreductase</keyword>
<feature type="binding site" evidence="5">
    <location>
        <position position="199"/>
    </location>
    <ligand>
        <name>[4Fe-4S] cluster</name>
        <dbReference type="ChEBI" id="CHEBI:49883"/>
    </ligand>
</feature>
<feature type="binding site" evidence="5">
    <location>
        <position position="229"/>
    </location>
    <ligand>
        <name>isopentenyl diphosphate</name>
        <dbReference type="ChEBI" id="CHEBI:128769"/>
    </ligand>
</feature>
<dbReference type="HAMAP" id="MF_00191">
    <property type="entry name" value="IspH"/>
    <property type="match status" value="1"/>
</dbReference>
<evidence type="ECO:0000256" key="4">
    <source>
        <dbReference type="ARBA" id="ARBA00023014"/>
    </source>
</evidence>
<dbReference type="EMBL" id="QUAJ01000044">
    <property type="protein sequence ID" value="REI39466.1"/>
    <property type="molecule type" value="Genomic_DNA"/>
</dbReference>
<dbReference type="CDD" id="cd13944">
    <property type="entry name" value="lytB_ispH"/>
    <property type="match status" value="1"/>
</dbReference>
<evidence type="ECO:0000256" key="2">
    <source>
        <dbReference type="ARBA" id="ARBA00022723"/>
    </source>
</evidence>
<dbReference type="Gene3D" id="3.40.50.11270">
    <property type="match status" value="1"/>
</dbReference>
<feature type="binding site" evidence="5">
    <location>
        <position position="271"/>
    </location>
    <ligand>
        <name>(2E)-4-hydroxy-3-methylbut-2-enyl diphosphate</name>
        <dbReference type="ChEBI" id="CHEBI:128753"/>
    </ligand>
</feature>
<name>A0ABX9KDI5_9FUSO</name>
<feature type="binding site" evidence="5">
    <location>
        <position position="227"/>
    </location>
    <ligand>
        <name>(2E)-4-hydroxy-3-methylbut-2-enyl diphosphate</name>
        <dbReference type="ChEBI" id="CHEBI:128753"/>
    </ligand>
</feature>
<dbReference type="Gene3D" id="3.40.1010.20">
    <property type="entry name" value="4-hydroxy-3-methylbut-2-enyl diphosphate reductase, catalytic domain"/>
    <property type="match status" value="2"/>
</dbReference>
<evidence type="ECO:0000256" key="1">
    <source>
        <dbReference type="ARBA" id="ARBA00022485"/>
    </source>
</evidence>
<dbReference type="Pfam" id="PF02401">
    <property type="entry name" value="LYTB"/>
    <property type="match status" value="1"/>
</dbReference>
<keyword evidence="1 5" id="KW-0004">4Fe-4S</keyword>
<feature type="binding site" evidence="5">
    <location>
        <position position="229"/>
    </location>
    <ligand>
        <name>(2E)-4-hydroxy-3-methylbut-2-enyl diphosphate</name>
        <dbReference type="ChEBI" id="CHEBI:128753"/>
    </ligand>
</feature>
<feature type="binding site" evidence="5">
    <location>
        <position position="271"/>
    </location>
    <ligand>
        <name>isopentenyl diphosphate</name>
        <dbReference type="ChEBI" id="CHEBI:128769"/>
    </ligand>
</feature>
<dbReference type="InterPro" id="IPR003451">
    <property type="entry name" value="LytB/IspH"/>
</dbReference>
<dbReference type="PANTHER" id="PTHR30426">
    <property type="entry name" value="4-HYDROXY-3-METHYLBUT-2-ENYL DIPHOSPHATE REDUCTASE"/>
    <property type="match status" value="1"/>
</dbReference>
<keyword evidence="4 5" id="KW-0411">Iron-sulfur</keyword>
<dbReference type="Proteomes" id="UP000263486">
    <property type="component" value="Unassembled WGS sequence"/>
</dbReference>
<feature type="active site" description="Proton donor" evidence="5">
    <location>
        <position position="134"/>
    </location>
</feature>
<feature type="binding site" evidence="5">
    <location>
        <position position="132"/>
    </location>
    <ligand>
        <name>dimethylallyl diphosphate</name>
        <dbReference type="ChEBI" id="CHEBI:57623"/>
    </ligand>
</feature>
<accession>A0ABX9KDI5</accession>
<organism evidence="6 7">
    <name type="scientific">Psychrilyobacter piezotolerans</name>
    <dbReference type="NCBI Taxonomy" id="2293438"/>
    <lineage>
        <taxon>Bacteria</taxon>
        <taxon>Fusobacteriati</taxon>
        <taxon>Fusobacteriota</taxon>
        <taxon>Fusobacteriia</taxon>
        <taxon>Fusobacteriales</taxon>
        <taxon>Fusobacteriaceae</taxon>
        <taxon>Psychrilyobacter</taxon>
    </lineage>
</organism>
<feature type="binding site" evidence="5">
    <location>
        <position position="229"/>
    </location>
    <ligand>
        <name>dimethylallyl diphosphate</name>
        <dbReference type="ChEBI" id="CHEBI:57623"/>
    </ligand>
</feature>
<reference evidence="6 7" key="1">
    <citation type="submission" date="2018-08" db="EMBL/GenBank/DDBJ databases">
        <title>Draft genome sequence of Psychrilyobacter sp. strain SD5 isolated from Black Sea water.</title>
        <authorList>
            <person name="Yadav S."/>
            <person name="Villanueva L."/>
            <person name="Damste J.S.S."/>
        </authorList>
    </citation>
    <scope>NUCLEOTIDE SEQUENCE [LARGE SCALE GENOMIC DNA]</scope>
    <source>
        <strain evidence="6 7">SD5</strain>
    </source>
</reference>
<proteinExistence type="inferred from homology"/>
<sequence length="291" mass="33561">MKNNYILKRAEKMGFCFGVKEAVELAETIKSDQKVYMLGMLVHNEQVIEQLKSKGLIVVTEEEVLEGRDEIREGDSVIIRAHGTIKKIYEILNQKNVRMYDVACIFVKRSREELMNHEKDGYKIIFVGDEFHPEVRGIISFGYDVKVVKDFDELKKLEFKESEKYYILAQTTLNKNLYKEMTKYIENRYENCKVGNTICGATYERQKAVEKLSAEVDVMLIIGGKHSSNTKKLYNISKEINEKSYLIQTYKDLDFKWFEKGNKIGITAGASTPDEIVEKIESILLGGRCNG</sequence>
<evidence type="ECO:0000313" key="6">
    <source>
        <dbReference type="EMBL" id="REI39466.1"/>
    </source>
</evidence>
<feature type="binding site" evidence="5">
    <location>
        <position position="16"/>
    </location>
    <ligand>
        <name>[4Fe-4S] cluster</name>
        <dbReference type="ChEBI" id="CHEBI:49883"/>
    </ligand>
</feature>
<feature type="binding site" evidence="5">
    <location>
        <position position="43"/>
    </location>
    <ligand>
        <name>dimethylallyl diphosphate</name>
        <dbReference type="ChEBI" id="CHEBI:57623"/>
    </ligand>
</feature>
<dbReference type="NCBIfam" id="TIGR00216">
    <property type="entry name" value="ispH_lytB"/>
    <property type="match status" value="1"/>
</dbReference>
<comment type="pathway">
    <text evidence="5">Isoprenoid biosynthesis; dimethylallyl diphosphate biosynthesis; dimethylallyl diphosphate from (2E)-4-hydroxy-3-methylbutenyl diphosphate: step 1/1.</text>
</comment>
<feature type="binding site" evidence="5">
    <location>
        <position position="171"/>
    </location>
    <ligand>
        <name>(2E)-4-hydroxy-3-methylbut-2-enyl diphosphate</name>
        <dbReference type="ChEBI" id="CHEBI:128753"/>
    </ligand>
</feature>
<keyword evidence="5" id="KW-0414">Isoprene biosynthesis</keyword>
<comment type="caution">
    <text evidence="6">The sequence shown here is derived from an EMBL/GenBank/DDBJ whole genome shotgun (WGS) entry which is preliminary data.</text>
</comment>
<feature type="binding site" evidence="5">
    <location>
        <position position="228"/>
    </location>
    <ligand>
        <name>(2E)-4-hydroxy-3-methylbut-2-enyl diphosphate</name>
        <dbReference type="ChEBI" id="CHEBI:128753"/>
    </ligand>
</feature>
<feature type="binding site" evidence="5">
    <location>
        <position position="104"/>
    </location>
    <ligand>
        <name>[4Fe-4S] cluster</name>
        <dbReference type="ChEBI" id="CHEBI:49883"/>
    </ligand>
</feature>
<feature type="binding site" evidence="5">
    <location>
        <position position="227"/>
    </location>
    <ligand>
        <name>isopentenyl diphosphate</name>
        <dbReference type="ChEBI" id="CHEBI:128769"/>
    </ligand>
</feature>
<comment type="cofactor">
    <cofactor evidence="5">
        <name>[4Fe-4S] cluster</name>
        <dbReference type="ChEBI" id="CHEBI:49883"/>
    </cofactor>
    <text evidence="5">Binds 1 [4Fe-4S] cluster per subunit.</text>
</comment>
<feature type="binding site" evidence="5">
    <location>
        <position position="132"/>
    </location>
    <ligand>
        <name>(2E)-4-hydroxy-3-methylbut-2-enyl diphosphate</name>
        <dbReference type="ChEBI" id="CHEBI:128753"/>
    </ligand>
</feature>
<comment type="catalytic activity">
    <reaction evidence="5">
        <text>dimethylallyl diphosphate + 2 oxidized [2Fe-2S]-[ferredoxin] + H2O = (2E)-4-hydroxy-3-methylbut-2-enyl diphosphate + 2 reduced [2Fe-2S]-[ferredoxin] + 2 H(+)</text>
        <dbReference type="Rhea" id="RHEA:24825"/>
        <dbReference type="Rhea" id="RHEA-COMP:10000"/>
        <dbReference type="Rhea" id="RHEA-COMP:10001"/>
        <dbReference type="ChEBI" id="CHEBI:15377"/>
        <dbReference type="ChEBI" id="CHEBI:15378"/>
        <dbReference type="ChEBI" id="CHEBI:33737"/>
        <dbReference type="ChEBI" id="CHEBI:33738"/>
        <dbReference type="ChEBI" id="CHEBI:57623"/>
        <dbReference type="ChEBI" id="CHEBI:128753"/>
        <dbReference type="EC" id="1.17.7.4"/>
    </reaction>
</comment>
<dbReference type="RefSeq" id="WP_114643641.1">
    <property type="nucleotide sequence ID" value="NZ_JAACIO010000042.1"/>
</dbReference>